<keyword evidence="2" id="KW-1185">Reference proteome</keyword>
<protein>
    <submittedName>
        <fullName evidence="1">Uncharacterized protein</fullName>
    </submittedName>
</protein>
<sequence length="104" mass="11974">MNLRQRCDNRDLELISCRHEPTDQEFASNITLDERGTVKNIQERVTTIMSIISIWSEVNDWRYGYSYPVNGLRVRAIINHGNGSAREELQGRLPSDITPNGKRS</sequence>
<evidence type="ECO:0000313" key="1">
    <source>
        <dbReference type="EMBL" id="MED6173597.1"/>
    </source>
</evidence>
<dbReference type="EMBL" id="JASCZI010151584">
    <property type="protein sequence ID" value="MED6173597.1"/>
    <property type="molecule type" value="Genomic_DNA"/>
</dbReference>
<name>A0ABU6VJP1_9FABA</name>
<organism evidence="1 2">
    <name type="scientific">Stylosanthes scabra</name>
    <dbReference type="NCBI Taxonomy" id="79078"/>
    <lineage>
        <taxon>Eukaryota</taxon>
        <taxon>Viridiplantae</taxon>
        <taxon>Streptophyta</taxon>
        <taxon>Embryophyta</taxon>
        <taxon>Tracheophyta</taxon>
        <taxon>Spermatophyta</taxon>
        <taxon>Magnoliopsida</taxon>
        <taxon>eudicotyledons</taxon>
        <taxon>Gunneridae</taxon>
        <taxon>Pentapetalae</taxon>
        <taxon>rosids</taxon>
        <taxon>fabids</taxon>
        <taxon>Fabales</taxon>
        <taxon>Fabaceae</taxon>
        <taxon>Papilionoideae</taxon>
        <taxon>50 kb inversion clade</taxon>
        <taxon>dalbergioids sensu lato</taxon>
        <taxon>Dalbergieae</taxon>
        <taxon>Pterocarpus clade</taxon>
        <taxon>Stylosanthes</taxon>
    </lineage>
</organism>
<accession>A0ABU6VJP1</accession>
<reference evidence="1 2" key="1">
    <citation type="journal article" date="2023" name="Plants (Basel)">
        <title>Bridging the Gap: Combining Genomics and Transcriptomics Approaches to Understand Stylosanthes scabra, an Orphan Legume from the Brazilian Caatinga.</title>
        <authorList>
            <person name="Ferreira-Neto J.R.C."/>
            <person name="da Silva M.D."/>
            <person name="Binneck E."/>
            <person name="de Melo N.F."/>
            <person name="da Silva R.H."/>
            <person name="de Melo A.L.T.M."/>
            <person name="Pandolfi V."/>
            <person name="Bustamante F.O."/>
            <person name="Brasileiro-Vidal A.C."/>
            <person name="Benko-Iseppon A.M."/>
        </authorList>
    </citation>
    <scope>NUCLEOTIDE SEQUENCE [LARGE SCALE GENOMIC DNA]</scope>
    <source>
        <tissue evidence="1">Leaves</tissue>
    </source>
</reference>
<gene>
    <name evidence="1" type="ORF">PIB30_061099</name>
</gene>
<evidence type="ECO:0000313" key="2">
    <source>
        <dbReference type="Proteomes" id="UP001341840"/>
    </source>
</evidence>
<proteinExistence type="predicted"/>
<dbReference type="Proteomes" id="UP001341840">
    <property type="component" value="Unassembled WGS sequence"/>
</dbReference>
<comment type="caution">
    <text evidence="1">The sequence shown here is derived from an EMBL/GenBank/DDBJ whole genome shotgun (WGS) entry which is preliminary data.</text>
</comment>